<organism evidence="1 2">
    <name type="scientific">Ancylostoma ceylanicum</name>
    <dbReference type="NCBI Taxonomy" id="53326"/>
    <lineage>
        <taxon>Eukaryota</taxon>
        <taxon>Metazoa</taxon>
        <taxon>Ecdysozoa</taxon>
        <taxon>Nematoda</taxon>
        <taxon>Chromadorea</taxon>
        <taxon>Rhabditida</taxon>
        <taxon>Rhabditina</taxon>
        <taxon>Rhabditomorpha</taxon>
        <taxon>Strongyloidea</taxon>
        <taxon>Ancylostomatidae</taxon>
        <taxon>Ancylostomatinae</taxon>
        <taxon>Ancylostoma</taxon>
    </lineage>
</organism>
<evidence type="ECO:0000313" key="2">
    <source>
        <dbReference type="Proteomes" id="UP000024635"/>
    </source>
</evidence>
<accession>A0A016WWL7</accession>
<dbReference type="Proteomes" id="UP000024635">
    <property type="component" value="Unassembled WGS sequence"/>
</dbReference>
<sequence length="79" mass="9074">MAKPVLIIPNSTKWEGTFSRVSNTWKNAWRTSEEKSILRRKMTIQSSLDMPIMTSLSAKTNFPDPYPIYLTVGKKAQRV</sequence>
<proteinExistence type="predicted"/>
<dbReference type="EMBL" id="JARK01000094">
    <property type="protein sequence ID" value="EYC43428.1"/>
    <property type="molecule type" value="Genomic_DNA"/>
</dbReference>
<comment type="caution">
    <text evidence="1">The sequence shown here is derived from an EMBL/GenBank/DDBJ whole genome shotgun (WGS) entry which is preliminary data.</text>
</comment>
<gene>
    <name evidence="1" type="primary">Acey_s0494.g2457</name>
    <name evidence="1" type="ORF">Y032_0494g2457</name>
</gene>
<reference evidence="2" key="1">
    <citation type="journal article" date="2015" name="Nat. Genet.">
        <title>The genome and transcriptome of the zoonotic hookworm Ancylostoma ceylanicum identify infection-specific gene families.</title>
        <authorList>
            <person name="Schwarz E.M."/>
            <person name="Hu Y."/>
            <person name="Antoshechkin I."/>
            <person name="Miller M.M."/>
            <person name="Sternberg P.W."/>
            <person name="Aroian R.V."/>
        </authorList>
    </citation>
    <scope>NUCLEOTIDE SEQUENCE</scope>
    <source>
        <strain evidence="2">HY135</strain>
    </source>
</reference>
<keyword evidence="2" id="KW-1185">Reference proteome</keyword>
<evidence type="ECO:0000313" key="1">
    <source>
        <dbReference type="EMBL" id="EYC43428.1"/>
    </source>
</evidence>
<protein>
    <submittedName>
        <fullName evidence="1">Uncharacterized protein</fullName>
    </submittedName>
</protein>
<name>A0A016WWL7_9BILA</name>
<dbReference type="AlphaFoldDB" id="A0A016WWL7"/>